<protein>
    <submittedName>
        <fullName evidence="1">Uncharacterized protein</fullName>
    </submittedName>
</protein>
<reference evidence="1 2" key="1">
    <citation type="submission" date="2020-02" db="EMBL/GenBank/DDBJ databases">
        <title>Integrative conjugative elements (ICEs) and plasmids drive adaptation of Pseudomonas nitroreducens strain HBP1 to wastewater environment.</title>
        <authorList>
            <person name="Sentchilo V."/>
            <person name="Carraro N."/>
            <person name="Bertelli C."/>
            <person name="van der Meer J.R."/>
        </authorList>
    </citation>
    <scope>NUCLEOTIDE SEQUENCE [LARGE SCALE GENOMIC DNA]</scope>
    <source>
        <strain evidence="1 2">HBP1</strain>
    </source>
</reference>
<name>A0A6G6J2C8_PSENT</name>
<sequence>MSETNIDQFNEVTGEVFAHLYENFPIPVLLRPAMFGIMEHFEGEYDSWNGVTTGATPISKDEVIFGHTVQWLIDSGYLTSGKLPDGYRPEVRTFFDRSRLTAKGLEVLNAVPENLTQRDPIGQRLAQATKSGGKEILRSITTEALALGVQIAARTAGFPS</sequence>
<dbReference type="RefSeq" id="WP_024762916.1">
    <property type="nucleotide sequence ID" value="NZ_CP049140.1"/>
</dbReference>
<dbReference type="Proteomes" id="UP000501063">
    <property type="component" value="Chromosome"/>
</dbReference>
<dbReference type="AlphaFoldDB" id="A0A6G6J2C8"/>
<dbReference type="EMBL" id="CP049140">
    <property type="protein sequence ID" value="QIE89469.1"/>
    <property type="molecule type" value="Genomic_DNA"/>
</dbReference>
<accession>A0A6G6J2C8</accession>
<gene>
    <name evidence="1" type="ORF">G5B91_25665</name>
</gene>
<proteinExistence type="predicted"/>
<dbReference type="KEGG" id="pnt:G5B91_25665"/>
<evidence type="ECO:0000313" key="2">
    <source>
        <dbReference type="Proteomes" id="UP000501063"/>
    </source>
</evidence>
<evidence type="ECO:0000313" key="1">
    <source>
        <dbReference type="EMBL" id="QIE89469.1"/>
    </source>
</evidence>
<organism evidence="1 2">
    <name type="scientific">Pseudomonas nitroreducens</name>
    <dbReference type="NCBI Taxonomy" id="46680"/>
    <lineage>
        <taxon>Bacteria</taxon>
        <taxon>Pseudomonadati</taxon>
        <taxon>Pseudomonadota</taxon>
        <taxon>Gammaproteobacteria</taxon>
        <taxon>Pseudomonadales</taxon>
        <taxon>Pseudomonadaceae</taxon>
        <taxon>Pseudomonas</taxon>
    </lineage>
</organism>